<name>A0A8S5QNX9_9CAUD</name>
<reference evidence="1" key="1">
    <citation type="journal article" date="2021" name="Proc. Natl. Acad. Sci. U.S.A.">
        <title>A Catalog of Tens of Thousands of Viruses from Human Metagenomes Reveals Hidden Associations with Chronic Diseases.</title>
        <authorList>
            <person name="Tisza M.J."/>
            <person name="Buck C.B."/>
        </authorList>
    </citation>
    <scope>NUCLEOTIDE SEQUENCE</scope>
    <source>
        <strain evidence="1">CtSH72</strain>
    </source>
</reference>
<accession>A0A8S5QNX9</accession>
<evidence type="ECO:0000313" key="1">
    <source>
        <dbReference type="EMBL" id="DAE20515.1"/>
    </source>
</evidence>
<proteinExistence type="predicted"/>
<protein>
    <submittedName>
        <fullName evidence="1">Lysozyme</fullName>
    </submittedName>
</protein>
<sequence>MAFVNLKFRKRDATDYIYIVKKDLHNVGLTSLREKCMRRGGLDTGFHFIVRVNGVIEVDRVEYAYAGWWFDHEDKAVAILIDTAGQENMTSAAKKAVKEIISKYPKAQIYEMNDAGDMED</sequence>
<organism evidence="1">
    <name type="scientific">Caudovirales sp. ctSH72</name>
    <dbReference type="NCBI Taxonomy" id="2826773"/>
    <lineage>
        <taxon>Viruses</taxon>
        <taxon>Duplodnaviria</taxon>
        <taxon>Heunggongvirae</taxon>
        <taxon>Uroviricota</taxon>
        <taxon>Caudoviricetes</taxon>
    </lineage>
</organism>
<dbReference type="EMBL" id="BK015697">
    <property type="protein sequence ID" value="DAE20515.1"/>
    <property type="molecule type" value="Genomic_DNA"/>
</dbReference>